<evidence type="ECO:0000259" key="1">
    <source>
        <dbReference type="SMART" id="SM00421"/>
    </source>
</evidence>
<dbReference type="GO" id="GO:0006355">
    <property type="term" value="P:regulation of DNA-templated transcription"/>
    <property type="evidence" value="ECO:0007669"/>
    <property type="project" value="InterPro"/>
</dbReference>
<name>A0A0J6S454_9HYPH</name>
<gene>
    <name evidence="2" type="ORF">VQ02_31780</name>
</gene>
<dbReference type="Gene3D" id="1.10.10.10">
    <property type="entry name" value="Winged helix-like DNA-binding domain superfamily/Winged helix DNA-binding domain"/>
    <property type="match status" value="1"/>
</dbReference>
<keyword evidence="3" id="KW-1185">Reference proteome</keyword>
<dbReference type="SUPFAM" id="SSF46894">
    <property type="entry name" value="C-terminal effector domain of the bipartite response regulators"/>
    <property type="match status" value="1"/>
</dbReference>
<dbReference type="RefSeq" id="WP_048448252.1">
    <property type="nucleotide sequence ID" value="NZ_LABY01000304.1"/>
</dbReference>
<dbReference type="InterPro" id="IPR000792">
    <property type="entry name" value="Tscrpt_reg_LuxR_C"/>
</dbReference>
<dbReference type="PATRIC" id="fig|298794.3.peg.4794"/>
<evidence type="ECO:0000313" key="2">
    <source>
        <dbReference type="EMBL" id="KMO28377.1"/>
    </source>
</evidence>
<dbReference type="EMBL" id="LABY01000304">
    <property type="protein sequence ID" value="KMO28377.1"/>
    <property type="molecule type" value="Genomic_DNA"/>
</dbReference>
<sequence>MNFSAWNRTVEAIYAAAASPNLWPESLQGIAELLDSRGALLLYQHEDGRYGVIVSPLLITMVQDYQQHWQYRDVRAERLFHAIALGQRDVHADHMLFTDDEIATLPIYQQFLLPHGICWSMGVPVSPTPAVNVVLSLLRSREKPAFSEALQEQLLALSRHVERSLSLSIRLMDAEAERVGLSQALDRLDCGVFILGGDRQVLLTNGTAERLLGSGLVLSAGRLRALDRTAHQALEAQIEAVAGGQAANSQSLKPLVVPDGERGLIVQVVPLAAPAGVPALLTARAVILVESPHDDRPFDPAVVRDAFKLTLGEARLAALIGAGTSPSDAAAALGIADSTARSVLKRVFEKMGVSRQSELAALLGKMFMLRQS</sequence>
<dbReference type="Proteomes" id="UP000035955">
    <property type="component" value="Unassembled WGS sequence"/>
</dbReference>
<dbReference type="InterPro" id="IPR036388">
    <property type="entry name" value="WH-like_DNA-bd_sf"/>
</dbReference>
<reference evidence="2 3" key="1">
    <citation type="submission" date="2015-03" db="EMBL/GenBank/DDBJ databases">
        <title>Genome sequencing of Methylobacterium variabile DSM 16961.</title>
        <authorList>
            <person name="Chaudhry V."/>
            <person name="Patil P.B."/>
        </authorList>
    </citation>
    <scope>NUCLEOTIDE SEQUENCE [LARGE SCALE GENOMIC DNA]</scope>
    <source>
        <strain evidence="2 3">DSM 16961</strain>
    </source>
</reference>
<accession>A0A0J6S454</accession>
<protein>
    <recommendedName>
        <fullName evidence="1">HTH luxR-type domain-containing protein</fullName>
    </recommendedName>
</protein>
<dbReference type="InterPro" id="IPR016032">
    <property type="entry name" value="Sig_transdc_resp-reg_C-effctor"/>
</dbReference>
<organism evidence="2 3">
    <name type="scientific">Methylobacterium variabile</name>
    <dbReference type="NCBI Taxonomy" id="298794"/>
    <lineage>
        <taxon>Bacteria</taxon>
        <taxon>Pseudomonadati</taxon>
        <taxon>Pseudomonadota</taxon>
        <taxon>Alphaproteobacteria</taxon>
        <taxon>Hyphomicrobiales</taxon>
        <taxon>Methylobacteriaceae</taxon>
        <taxon>Methylobacterium</taxon>
    </lineage>
</organism>
<feature type="domain" description="HTH luxR-type" evidence="1">
    <location>
        <begin position="306"/>
        <end position="363"/>
    </location>
</feature>
<dbReference type="GO" id="GO:0003677">
    <property type="term" value="F:DNA binding"/>
    <property type="evidence" value="ECO:0007669"/>
    <property type="project" value="InterPro"/>
</dbReference>
<dbReference type="SMART" id="SM00421">
    <property type="entry name" value="HTH_LUXR"/>
    <property type="match status" value="1"/>
</dbReference>
<dbReference type="AlphaFoldDB" id="A0A0J6S454"/>
<comment type="caution">
    <text evidence="2">The sequence shown here is derived from an EMBL/GenBank/DDBJ whole genome shotgun (WGS) entry which is preliminary data.</text>
</comment>
<evidence type="ECO:0000313" key="3">
    <source>
        <dbReference type="Proteomes" id="UP000035955"/>
    </source>
</evidence>
<dbReference type="OrthoDB" id="6697591at2"/>
<proteinExistence type="predicted"/>